<sequence>MEALEPSKDQFEADNADNESVGRPSSFDLTMLDGTQDGVDIVTDTERNRLLSPMKNSFPAAARVTDEDFLSESLEDTPKDPGEYRDDLMSFMDTPFMRFLVYFREYEWRQVWEEPVLFVSRSVHEELMAFFIANTPDPIFVRPILDFNSSLFNLFHLYTTMLPNNPNAHVYPLYSYPPPLRQVIEECLLFYQHTLHPYFGEEESWETSEGLCGLTYGRIMSKYVDMLYRLGSLKSQESIISERWAAGLLRNSQVEILQIILRMLLKQISAILAISGIDETVRLDRLTSVCTQTDDYFMKCFIVSRRFRSERLEVLLLKYLAEENVNWDVVEGLEEAQRVYETDERTEEDYIYRPPMYRYLQ</sequence>
<feature type="compositionally biased region" description="Basic and acidic residues" evidence="1">
    <location>
        <begin position="1"/>
        <end position="11"/>
    </location>
</feature>
<organism evidence="2 3">
    <name type="scientific">Ascobolus immersus RN42</name>
    <dbReference type="NCBI Taxonomy" id="1160509"/>
    <lineage>
        <taxon>Eukaryota</taxon>
        <taxon>Fungi</taxon>
        <taxon>Dikarya</taxon>
        <taxon>Ascomycota</taxon>
        <taxon>Pezizomycotina</taxon>
        <taxon>Pezizomycetes</taxon>
        <taxon>Pezizales</taxon>
        <taxon>Ascobolaceae</taxon>
        <taxon>Ascobolus</taxon>
    </lineage>
</organism>
<dbReference type="AlphaFoldDB" id="A0A3N4HHH8"/>
<evidence type="ECO:0000313" key="3">
    <source>
        <dbReference type="Proteomes" id="UP000275078"/>
    </source>
</evidence>
<protein>
    <submittedName>
        <fullName evidence="2">Uncharacterized protein</fullName>
    </submittedName>
</protein>
<evidence type="ECO:0000256" key="1">
    <source>
        <dbReference type="SAM" id="MobiDB-lite"/>
    </source>
</evidence>
<dbReference type="EMBL" id="ML119924">
    <property type="protein sequence ID" value="RPA71490.1"/>
    <property type="molecule type" value="Genomic_DNA"/>
</dbReference>
<evidence type="ECO:0000313" key="2">
    <source>
        <dbReference type="EMBL" id="RPA71490.1"/>
    </source>
</evidence>
<reference evidence="2 3" key="1">
    <citation type="journal article" date="2018" name="Nat. Ecol. Evol.">
        <title>Pezizomycetes genomes reveal the molecular basis of ectomycorrhizal truffle lifestyle.</title>
        <authorList>
            <person name="Murat C."/>
            <person name="Payen T."/>
            <person name="Noel B."/>
            <person name="Kuo A."/>
            <person name="Morin E."/>
            <person name="Chen J."/>
            <person name="Kohler A."/>
            <person name="Krizsan K."/>
            <person name="Balestrini R."/>
            <person name="Da Silva C."/>
            <person name="Montanini B."/>
            <person name="Hainaut M."/>
            <person name="Levati E."/>
            <person name="Barry K.W."/>
            <person name="Belfiori B."/>
            <person name="Cichocki N."/>
            <person name="Clum A."/>
            <person name="Dockter R.B."/>
            <person name="Fauchery L."/>
            <person name="Guy J."/>
            <person name="Iotti M."/>
            <person name="Le Tacon F."/>
            <person name="Lindquist E.A."/>
            <person name="Lipzen A."/>
            <person name="Malagnac F."/>
            <person name="Mello A."/>
            <person name="Molinier V."/>
            <person name="Miyauchi S."/>
            <person name="Poulain J."/>
            <person name="Riccioni C."/>
            <person name="Rubini A."/>
            <person name="Sitrit Y."/>
            <person name="Splivallo R."/>
            <person name="Traeger S."/>
            <person name="Wang M."/>
            <person name="Zifcakova L."/>
            <person name="Wipf D."/>
            <person name="Zambonelli A."/>
            <person name="Paolocci F."/>
            <person name="Nowrousian M."/>
            <person name="Ottonello S."/>
            <person name="Baldrian P."/>
            <person name="Spatafora J.W."/>
            <person name="Henrissat B."/>
            <person name="Nagy L.G."/>
            <person name="Aury J.M."/>
            <person name="Wincker P."/>
            <person name="Grigoriev I.V."/>
            <person name="Bonfante P."/>
            <person name="Martin F.M."/>
        </authorList>
    </citation>
    <scope>NUCLEOTIDE SEQUENCE [LARGE SCALE GENOMIC DNA]</scope>
    <source>
        <strain evidence="2 3">RN42</strain>
    </source>
</reference>
<dbReference type="Proteomes" id="UP000275078">
    <property type="component" value="Unassembled WGS sequence"/>
</dbReference>
<gene>
    <name evidence="2" type="ORF">BJ508DRAFT_367733</name>
</gene>
<accession>A0A3N4HHH8</accession>
<proteinExistence type="predicted"/>
<feature type="region of interest" description="Disordered" evidence="1">
    <location>
        <begin position="1"/>
        <end position="32"/>
    </location>
</feature>
<name>A0A3N4HHH8_ASCIM</name>
<keyword evidence="3" id="KW-1185">Reference proteome</keyword>